<protein>
    <recommendedName>
        <fullName evidence="6">HTH tetR-type domain-containing protein</fullName>
    </recommendedName>
</protein>
<accession>A0ABP6W9Y5</accession>
<dbReference type="Proteomes" id="UP001500630">
    <property type="component" value="Unassembled WGS sequence"/>
</dbReference>
<evidence type="ECO:0000313" key="8">
    <source>
        <dbReference type="Proteomes" id="UP001500630"/>
    </source>
</evidence>
<gene>
    <name evidence="7" type="ORF">GCM10022419_030120</name>
</gene>
<dbReference type="PROSITE" id="PS50977">
    <property type="entry name" value="HTH_TETR_2"/>
    <property type="match status" value="1"/>
</dbReference>
<evidence type="ECO:0000313" key="7">
    <source>
        <dbReference type="EMBL" id="GAA3547845.1"/>
    </source>
</evidence>
<dbReference type="InterPro" id="IPR009057">
    <property type="entry name" value="Homeodomain-like_sf"/>
</dbReference>
<dbReference type="InterPro" id="IPR039538">
    <property type="entry name" value="BetI_C"/>
</dbReference>
<dbReference type="InterPro" id="IPR001647">
    <property type="entry name" value="HTH_TetR"/>
</dbReference>
<keyword evidence="2" id="KW-0805">Transcription regulation</keyword>
<dbReference type="InterPro" id="IPR050109">
    <property type="entry name" value="HTH-type_TetR-like_transc_reg"/>
</dbReference>
<dbReference type="SUPFAM" id="SSF46689">
    <property type="entry name" value="Homeodomain-like"/>
    <property type="match status" value="1"/>
</dbReference>
<dbReference type="Pfam" id="PF00440">
    <property type="entry name" value="TetR_N"/>
    <property type="match status" value="1"/>
</dbReference>
<proteinExistence type="predicted"/>
<dbReference type="RefSeq" id="WP_345562109.1">
    <property type="nucleotide sequence ID" value="NZ_BAABDQ010000005.1"/>
</dbReference>
<dbReference type="PANTHER" id="PTHR30055:SF228">
    <property type="entry name" value="TRANSCRIPTIONAL REGULATOR-RELATED"/>
    <property type="match status" value="1"/>
</dbReference>
<dbReference type="PANTHER" id="PTHR30055">
    <property type="entry name" value="HTH-TYPE TRANSCRIPTIONAL REGULATOR RUTR"/>
    <property type="match status" value="1"/>
</dbReference>
<dbReference type="InterPro" id="IPR036271">
    <property type="entry name" value="Tet_transcr_reg_TetR-rel_C_sf"/>
</dbReference>
<feature type="DNA-binding region" description="H-T-H motif" evidence="5">
    <location>
        <begin position="36"/>
        <end position="55"/>
    </location>
</feature>
<comment type="caution">
    <text evidence="7">The sequence shown here is derived from an EMBL/GenBank/DDBJ whole genome shotgun (WGS) entry which is preliminary data.</text>
</comment>
<name>A0ABP6W9Y5_9ACTN</name>
<evidence type="ECO:0000256" key="5">
    <source>
        <dbReference type="PROSITE-ProRule" id="PRU00335"/>
    </source>
</evidence>
<evidence type="ECO:0000256" key="3">
    <source>
        <dbReference type="ARBA" id="ARBA00023125"/>
    </source>
</evidence>
<organism evidence="7 8">
    <name type="scientific">Nonomuraea rosea</name>
    <dbReference type="NCBI Taxonomy" id="638574"/>
    <lineage>
        <taxon>Bacteria</taxon>
        <taxon>Bacillati</taxon>
        <taxon>Actinomycetota</taxon>
        <taxon>Actinomycetes</taxon>
        <taxon>Streptosporangiales</taxon>
        <taxon>Streptosporangiaceae</taxon>
        <taxon>Nonomuraea</taxon>
    </lineage>
</organism>
<dbReference type="EMBL" id="BAABDQ010000005">
    <property type="protein sequence ID" value="GAA3547845.1"/>
    <property type="molecule type" value="Genomic_DNA"/>
</dbReference>
<evidence type="ECO:0000256" key="4">
    <source>
        <dbReference type="ARBA" id="ARBA00023163"/>
    </source>
</evidence>
<keyword evidence="4" id="KW-0804">Transcription</keyword>
<evidence type="ECO:0000256" key="2">
    <source>
        <dbReference type="ARBA" id="ARBA00023015"/>
    </source>
</evidence>
<sequence length="204" mass="21986">MDRRTRGPGAQHELRREQIADAVLTIVAERGLAAVSLSEVAAQAGISPGRVQHYFPAKQQLIEAAFDRGNELSSARIRLRVGGDPGSAAPRTVLTTVLTELIPYDDATRAHMRVRQSFHALAFADEAIAARLRALYADFHRQLAGLLSADQRAGRAVADDPREAVLSLTALAEGLAAYVLIDLTPAATARERLLRAVAALYTDL</sequence>
<feature type="domain" description="HTH tetR-type" evidence="6">
    <location>
        <begin position="13"/>
        <end position="73"/>
    </location>
</feature>
<reference evidence="8" key="1">
    <citation type="journal article" date="2019" name="Int. J. Syst. Evol. Microbiol.">
        <title>The Global Catalogue of Microorganisms (GCM) 10K type strain sequencing project: providing services to taxonomists for standard genome sequencing and annotation.</title>
        <authorList>
            <consortium name="The Broad Institute Genomics Platform"/>
            <consortium name="The Broad Institute Genome Sequencing Center for Infectious Disease"/>
            <person name="Wu L."/>
            <person name="Ma J."/>
        </authorList>
    </citation>
    <scope>NUCLEOTIDE SEQUENCE [LARGE SCALE GENOMIC DNA]</scope>
    <source>
        <strain evidence="8">JCM 17326</strain>
    </source>
</reference>
<keyword evidence="3 5" id="KW-0238">DNA-binding</keyword>
<keyword evidence="1" id="KW-0678">Repressor</keyword>
<dbReference type="Pfam" id="PF13977">
    <property type="entry name" value="TetR_C_6"/>
    <property type="match status" value="1"/>
</dbReference>
<evidence type="ECO:0000259" key="6">
    <source>
        <dbReference type="PROSITE" id="PS50977"/>
    </source>
</evidence>
<dbReference type="Gene3D" id="1.10.357.10">
    <property type="entry name" value="Tetracycline Repressor, domain 2"/>
    <property type="match status" value="1"/>
</dbReference>
<keyword evidence="8" id="KW-1185">Reference proteome</keyword>
<evidence type="ECO:0000256" key="1">
    <source>
        <dbReference type="ARBA" id="ARBA00022491"/>
    </source>
</evidence>
<dbReference type="SUPFAM" id="SSF48498">
    <property type="entry name" value="Tetracyclin repressor-like, C-terminal domain"/>
    <property type="match status" value="1"/>
</dbReference>
<dbReference type="PRINTS" id="PR00455">
    <property type="entry name" value="HTHTETR"/>
</dbReference>